<proteinExistence type="predicted"/>
<feature type="region of interest" description="Disordered" evidence="1">
    <location>
        <begin position="1"/>
        <end position="60"/>
    </location>
</feature>
<evidence type="ECO:0000313" key="3">
    <source>
        <dbReference type="Proteomes" id="UP001059596"/>
    </source>
</evidence>
<gene>
    <name evidence="2" type="ORF">M5D96_014229</name>
</gene>
<accession>A0A9Q0BIV1</accession>
<organism evidence="2 3">
    <name type="scientific">Drosophila gunungcola</name>
    <name type="common">fruit fly</name>
    <dbReference type="NCBI Taxonomy" id="103775"/>
    <lineage>
        <taxon>Eukaryota</taxon>
        <taxon>Metazoa</taxon>
        <taxon>Ecdysozoa</taxon>
        <taxon>Arthropoda</taxon>
        <taxon>Hexapoda</taxon>
        <taxon>Insecta</taxon>
        <taxon>Pterygota</taxon>
        <taxon>Neoptera</taxon>
        <taxon>Endopterygota</taxon>
        <taxon>Diptera</taxon>
        <taxon>Brachycera</taxon>
        <taxon>Muscomorpha</taxon>
        <taxon>Ephydroidea</taxon>
        <taxon>Drosophilidae</taxon>
        <taxon>Drosophila</taxon>
        <taxon>Sophophora</taxon>
    </lineage>
</organism>
<comment type="caution">
    <text evidence="2">The sequence shown here is derived from an EMBL/GenBank/DDBJ whole genome shotgun (WGS) entry which is preliminary data.</text>
</comment>
<evidence type="ECO:0000256" key="1">
    <source>
        <dbReference type="SAM" id="MobiDB-lite"/>
    </source>
</evidence>
<reference evidence="2" key="1">
    <citation type="journal article" date="2023" name="Genome Biol. Evol.">
        <title>Long-read-based Genome Assembly of Drosophila gunungcola Reveals Fewer Chemosensory Genes in Flower-breeding Species.</title>
        <authorList>
            <person name="Negi A."/>
            <person name="Liao B.Y."/>
            <person name="Yeh S.D."/>
        </authorList>
    </citation>
    <scope>NUCLEOTIDE SEQUENCE</scope>
    <source>
        <strain evidence="2">Sukarami</strain>
    </source>
</reference>
<dbReference type="EMBL" id="JAMKOV010000283">
    <property type="protein sequence ID" value="KAI8033019.1"/>
    <property type="molecule type" value="Genomic_DNA"/>
</dbReference>
<keyword evidence="3" id="KW-1185">Reference proteome</keyword>
<evidence type="ECO:0000313" key="2">
    <source>
        <dbReference type="EMBL" id="KAI8033019.1"/>
    </source>
</evidence>
<dbReference type="Proteomes" id="UP001059596">
    <property type="component" value="Unassembled WGS sequence"/>
</dbReference>
<sequence>MSAPVRGTKASKLRSEGKVEKTAPIGPSWALTSTRGRAFNRGSEPTCRDTSPSRIPTIHRPRSIPTRRIPILRLAGDPK</sequence>
<dbReference type="AlphaFoldDB" id="A0A9Q0BIV1"/>
<name>A0A9Q0BIV1_9MUSC</name>
<protein>
    <submittedName>
        <fullName evidence="2">Uncharacterized protein</fullName>
    </submittedName>
</protein>